<evidence type="ECO:0000313" key="3">
    <source>
        <dbReference type="Proteomes" id="UP000292702"/>
    </source>
</evidence>
<name>A0A4R0RJH0_9APHY</name>
<organism evidence="2 3">
    <name type="scientific">Steccherinum ochraceum</name>
    <dbReference type="NCBI Taxonomy" id="92696"/>
    <lineage>
        <taxon>Eukaryota</taxon>
        <taxon>Fungi</taxon>
        <taxon>Dikarya</taxon>
        <taxon>Basidiomycota</taxon>
        <taxon>Agaricomycotina</taxon>
        <taxon>Agaricomycetes</taxon>
        <taxon>Polyporales</taxon>
        <taxon>Steccherinaceae</taxon>
        <taxon>Steccherinum</taxon>
    </lineage>
</organism>
<proteinExistence type="predicted"/>
<dbReference type="EMBL" id="RWJN01000057">
    <property type="protein sequence ID" value="TCD68780.1"/>
    <property type="molecule type" value="Genomic_DNA"/>
</dbReference>
<comment type="caution">
    <text evidence="2">The sequence shown here is derived from an EMBL/GenBank/DDBJ whole genome shotgun (WGS) entry which is preliminary data.</text>
</comment>
<dbReference type="AlphaFoldDB" id="A0A4R0RJH0"/>
<dbReference type="Proteomes" id="UP000292702">
    <property type="component" value="Unassembled WGS sequence"/>
</dbReference>
<gene>
    <name evidence="2" type="ORF">EIP91_009793</name>
</gene>
<keyword evidence="3" id="KW-1185">Reference proteome</keyword>
<reference evidence="2 3" key="1">
    <citation type="submission" date="2018-11" db="EMBL/GenBank/DDBJ databases">
        <title>Genome assembly of Steccherinum ochraceum LE-BIN_3174, the white-rot fungus of the Steccherinaceae family (The Residual Polyporoid clade, Polyporales, Basidiomycota).</title>
        <authorList>
            <person name="Fedorova T.V."/>
            <person name="Glazunova O.A."/>
            <person name="Landesman E.O."/>
            <person name="Moiseenko K.V."/>
            <person name="Psurtseva N.V."/>
            <person name="Savinova O.S."/>
            <person name="Shakhova N.V."/>
            <person name="Tyazhelova T.V."/>
            <person name="Vasina D.V."/>
        </authorList>
    </citation>
    <scope>NUCLEOTIDE SEQUENCE [LARGE SCALE GENOMIC DNA]</scope>
    <source>
        <strain evidence="2 3">LE-BIN_3174</strain>
    </source>
</reference>
<sequence length="191" mass="21527">MAIGLQSLTWAADQEFSKMCRIWKELEDALQSELQRRSKIRLANFNMLIRPYQEDMKVAKQLIKQHWAHTPLPKRQAVMSGKEVRLDHLGFRMCTITWGRSSVALDYEAIWDGALLVCDKVPPAVQEERPGPPTASVQAAGHDTGSSATTLEPARNLSSYSGPLRTMHLASRGGVEDKNKPRQEQLQDEVF</sequence>
<evidence type="ECO:0000313" key="2">
    <source>
        <dbReference type="EMBL" id="TCD68780.1"/>
    </source>
</evidence>
<evidence type="ECO:0000256" key="1">
    <source>
        <dbReference type="SAM" id="MobiDB-lite"/>
    </source>
</evidence>
<feature type="compositionally biased region" description="Polar residues" evidence="1">
    <location>
        <begin position="144"/>
        <end position="161"/>
    </location>
</feature>
<protein>
    <submittedName>
        <fullName evidence="2">Uncharacterized protein</fullName>
    </submittedName>
</protein>
<accession>A0A4R0RJH0</accession>
<feature type="compositionally biased region" description="Basic and acidic residues" evidence="1">
    <location>
        <begin position="174"/>
        <end position="185"/>
    </location>
</feature>
<feature type="region of interest" description="Disordered" evidence="1">
    <location>
        <begin position="125"/>
        <end position="191"/>
    </location>
</feature>